<dbReference type="AlphaFoldDB" id="A0A852T939"/>
<gene>
    <name evidence="1" type="ORF">F4694_001490</name>
</gene>
<evidence type="ECO:0000313" key="2">
    <source>
        <dbReference type="Proteomes" id="UP000548423"/>
    </source>
</evidence>
<comment type="caution">
    <text evidence="1">The sequence shown here is derived from an EMBL/GenBank/DDBJ whole genome shotgun (WGS) entry which is preliminary data.</text>
</comment>
<dbReference type="EMBL" id="JACCBX010000003">
    <property type="protein sequence ID" value="NYE04741.1"/>
    <property type="molecule type" value="Genomic_DNA"/>
</dbReference>
<accession>A0A852T939</accession>
<proteinExistence type="predicted"/>
<dbReference type="Proteomes" id="UP000548423">
    <property type="component" value="Unassembled WGS sequence"/>
</dbReference>
<reference evidence="2" key="1">
    <citation type="submission" date="2020-07" db="EMBL/GenBank/DDBJ databases">
        <authorList>
            <person name="Partida-Martinez L."/>
            <person name="Huntemann M."/>
            <person name="Clum A."/>
            <person name="Wang J."/>
            <person name="Palaniappan K."/>
            <person name="Ritter S."/>
            <person name="Chen I.-M."/>
            <person name="Stamatis D."/>
            <person name="Reddy T."/>
            <person name="O'Malley R."/>
            <person name="Daum C."/>
            <person name="Shapiro N."/>
            <person name="Ivanova N."/>
            <person name="Kyrpides N."/>
            <person name="Woyke T."/>
        </authorList>
    </citation>
    <scope>NUCLEOTIDE SEQUENCE [LARGE SCALE GENOMIC DNA]</scope>
    <source>
        <strain evidence="2">AT2.8</strain>
    </source>
</reference>
<reference evidence="2" key="2">
    <citation type="submission" date="2020-08" db="EMBL/GenBank/DDBJ databases">
        <title>The Agave Microbiome: Exploring the role of microbial communities in plant adaptations to desert environments.</title>
        <authorList>
            <person name="Partida-Martinez L.P."/>
        </authorList>
    </citation>
    <scope>NUCLEOTIDE SEQUENCE [LARGE SCALE GENOMIC DNA]</scope>
    <source>
        <strain evidence="2">AT2.8</strain>
    </source>
</reference>
<sequence length="41" mass="4860">MEKFYCEPCRLLYDQIEYCKVCGSLADKKIKIEVQAQSEKQ</sequence>
<organism evidence="1 2">
    <name type="scientific">Neobacillus niacini</name>
    <dbReference type="NCBI Taxonomy" id="86668"/>
    <lineage>
        <taxon>Bacteria</taxon>
        <taxon>Bacillati</taxon>
        <taxon>Bacillota</taxon>
        <taxon>Bacilli</taxon>
        <taxon>Bacillales</taxon>
        <taxon>Bacillaceae</taxon>
        <taxon>Neobacillus</taxon>
    </lineage>
</organism>
<evidence type="ECO:0000313" key="1">
    <source>
        <dbReference type="EMBL" id="NYE04741.1"/>
    </source>
</evidence>
<protein>
    <submittedName>
        <fullName evidence="1">Uncharacterized protein</fullName>
    </submittedName>
</protein>
<name>A0A852T939_9BACI</name>